<keyword evidence="3" id="KW-1185">Reference proteome</keyword>
<dbReference type="AlphaFoldDB" id="A0AAW9RC61"/>
<evidence type="ECO:0000313" key="2">
    <source>
        <dbReference type="EMBL" id="MEJ8566949.1"/>
    </source>
</evidence>
<proteinExistence type="predicted"/>
<keyword evidence="1" id="KW-0732">Signal</keyword>
<dbReference type="Proteomes" id="UP001359886">
    <property type="component" value="Unassembled WGS sequence"/>
</dbReference>
<name>A0AAW9RC61_9GAMM</name>
<feature type="chain" id="PRO_5043690296" description="Lipoprotein" evidence="1">
    <location>
        <begin position="21"/>
        <end position="72"/>
    </location>
</feature>
<sequence>MKTVMALLTALIALGLSACASAPAGTASVAPDSLTNVERYRRAVNLNAERKNVEVHWVNPPTEQDLDEYDED</sequence>
<evidence type="ECO:0000256" key="1">
    <source>
        <dbReference type="SAM" id="SignalP"/>
    </source>
</evidence>
<organism evidence="2 3">
    <name type="scientific">Elongatibacter sediminis</name>
    <dbReference type="NCBI Taxonomy" id="3119006"/>
    <lineage>
        <taxon>Bacteria</taxon>
        <taxon>Pseudomonadati</taxon>
        <taxon>Pseudomonadota</taxon>
        <taxon>Gammaproteobacteria</taxon>
        <taxon>Chromatiales</taxon>
        <taxon>Wenzhouxiangellaceae</taxon>
        <taxon>Elongatibacter</taxon>
    </lineage>
</organism>
<gene>
    <name evidence="2" type="ORF">V3330_04880</name>
</gene>
<feature type="signal peptide" evidence="1">
    <location>
        <begin position="1"/>
        <end position="20"/>
    </location>
</feature>
<comment type="caution">
    <text evidence="2">The sequence shown here is derived from an EMBL/GenBank/DDBJ whole genome shotgun (WGS) entry which is preliminary data.</text>
</comment>
<reference evidence="2 3" key="1">
    <citation type="submission" date="2024-02" db="EMBL/GenBank/DDBJ databases">
        <title>A novel Wenzhouxiangellaceae bacterium, isolated from coastal sediments.</title>
        <authorList>
            <person name="Du Z.-J."/>
            <person name="Ye Y.-Q."/>
            <person name="Zhang X.-Y."/>
        </authorList>
    </citation>
    <scope>NUCLEOTIDE SEQUENCE [LARGE SCALE GENOMIC DNA]</scope>
    <source>
        <strain evidence="2 3">CH-27</strain>
    </source>
</reference>
<protein>
    <recommendedName>
        <fullName evidence="4">Lipoprotein</fullName>
    </recommendedName>
</protein>
<evidence type="ECO:0000313" key="3">
    <source>
        <dbReference type="Proteomes" id="UP001359886"/>
    </source>
</evidence>
<evidence type="ECO:0008006" key="4">
    <source>
        <dbReference type="Google" id="ProtNLM"/>
    </source>
</evidence>
<dbReference type="RefSeq" id="WP_354694273.1">
    <property type="nucleotide sequence ID" value="NZ_JAZHOG010000003.1"/>
</dbReference>
<accession>A0AAW9RC61</accession>
<dbReference type="EMBL" id="JAZHOG010000003">
    <property type="protein sequence ID" value="MEJ8566949.1"/>
    <property type="molecule type" value="Genomic_DNA"/>
</dbReference>
<dbReference type="PROSITE" id="PS51257">
    <property type="entry name" value="PROKAR_LIPOPROTEIN"/>
    <property type="match status" value="1"/>
</dbReference>